<comment type="caution">
    <text evidence="1">The sequence shown here is derived from an EMBL/GenBank/DDBJ whole genome shotgun (WGS) entry which is preliminary data.</text>
</comment>
<dbReference type="Proteomes" id="UP000051886">
    <property type="component" value="Unassembled WGS sequence"/>
</dbReference>
<dbReference type="OrthoDB" id="9801392at2"/>
<dbReference type="InterPro" id="IPR024047">
    <property type="entry name" value="MM3350-like_sf"/>
</dbReference>
<gene>
    <name evidence="1" type="ORF">IV66_GL001641</name>
</gene>
<name>A0A0R2LCF8_9LACO</name>
<organism evidence="1 2">
    <name type="scientific">Ligilactobacillus pobuzihii</name>
    <dbReference type="NCBI Taxonomy" id="449659"/>
    <lineage>
        <taxon>Bacteria</taxon>
        <taxon>Bacillati</taxon>
        <taxon>Bacillota</taxon>
        <taxon>Bacilli</taxon>
        <taxon>Lactobacillales</taxon>
        <taxon>Lactobacillaceae</taxon>
        <taxon>Ligilactobacillus</taxon>
    </lineage>
</organism>
<dbReference type="PATRIC" id="fig|449659.4.peg.1674"/>
<evidence type="ECO:0000313" key="1">
    <source>
        <dbReference type="EMBL" id="KRN99153.1"/>
    </source>
</evidence>
<accession>A0A0R2LCF8</accession>
<dbReference type="STRING" id="449659.IV66_GL001641"/>
<dbReference type="AlphaFoldDB" id="A0A0R2LCF8"/>
<reference evidence="1 2" key="1">
    <citation type="journal article" date="2015" name="Genome Announc.">
        <title>Expanding the biotechnology potential of lactobacilli through comparative genomics of 213 strains and associated genera.</title>
        <authorList>
            <person name="Sun Z."/>
            <person name="Harris H.M."/>
            <person name="McCann A."/>
            <person name="Guo C."/>
            <person name="Argimon S."/>
            <person name="Zhang W."/>
            <person name="Yang X."/>
            <person name="Jeffery I.B."/>
            <person name="Cooney J.C."/>
            <person name="Kagawa T.F."/>
            <person name="Liu W."/>
            <person name="Song Y."/>
            <person name="Salvetti E."/>
            <person name="Wrobel A."/>
            <person name="Rasinkangas P."/>
            <person name="Parkhill J."/>
            <person name="Rea M.C."/>
            <person name="O'Sullivan O."/>
            <person name="Ritari J."/>
            <person name="Douillard F.P."/>
            <person name="Paul Ross R."/>
            <person name="Yang R."/>
            <person name="Briner A.E."/>
            <person name="Felis G.E."/>
            <person name="de Vos W.M."/>
            <person name="Barrangou R."/>
            <person name="Klaenhammer T.R."/>
            <person name="Caufield P.W."/>
            <person name="Cui Y."/>
            <person name="Zhang H."/>
            <person name="O'Toole P.W."/>
        </authorList>
    </citation>
    <scope>NUCLEOTIDE SEQUENCE [LARGE SCALE GENOMIC DNA]</scope>
    <source>
        <strain evidence="1 2">NBRC 103219</strain>
    </source>
</reference>
<evidence type="ECO:0000313" key="2">
    <source>
        <dbReference type="Proteomes" id="UP000051886"/>
    </source>
</evidence>
<dbReference type="SUPFAM" id="SSF159941">
    <property type="entry name" value="MM3350-like"/>
    <property type="match status" value="1"/>
</dbReference>
<sequence>MWRRFQASENETMQELALRVMWIFDFLEDNWYSLTELSGDQFKREYHKKQKELQAAGKDAGPKITPLDPRMKNISYVMEKQSAADLKDWTPNIVKPGQTRLKERQAQADTKLPRVLKGKGHGVMGVLDIEDLKQMVEDDLVDMDDFDLEDLNYAIKGIEWQVK</sequence>
<protein>
    <submittedName>
        <fullName evidence="1">Uncharacterized protein</fullName>
    </submittedName>
</protein>
<proteinExistence type="predicted"/>
<dbReference type="EMBL" id="JQCN01000034">
    <property type="protein sequence ID" value="KRN99153.1"/>
    <property type="molecule type" value="Genomic_DNA"/>
</dbReference>
<keyword evidence="2" id="KW-1185">Reference proteome</keyword>